<evidence type="ECO:0000313" key="2">
    <source>
        <dbReference type="Proteomes" id="UP000019277"/>
    </source>
</evidence>
<dbReference type="STRING" id="909613.UO65_4185"/>
<organism evidence="1 2">
    <name type="scientific">Actinokineospora spheciospongiae</name>
    <dbReference type="NCBI Taxonomy" id="909613"/>
    <lineage>
        <taxon>Bacteria</taxon>
        <taxon>Bacillati</taxon>
        <taxon>Actinomycetota</taxon>
        <taxon>Actinomycetes</taxon>
        <taxon>Pseudonocardiales</taxon>
        <taxon>Pseudonocardiaceae</taxon>
        <taxon>Actinokineospora</taxon>
    </lineage>
</organism>
<dbReference type="AlphaFoldDB" id="W7IUT5"/>
<gene>
    <name evidence="1" type="ORF">UO65_4185</name>
</gene>
<dbReference type="EMBL" id="AYXG01000155">
    <property type="protein sequence ID" value="EWC60517.1"/>
    <property type="molecule type" value="Genomic_DNA"/>
</dbReference>
<evidence type="ECO:0000313" key="1">
    <source>
        <dbReference type="EMBL" id="EWC60517.1"/>
    </source>
</evidence>
<keyword evidence="2" id="KW-1185">Reference proteome</keyword>
<reference evidence="1 2" key="1">
    <citation type="journal article" date="2014" name="Genome Announc.">
        <title>Draft Genome Sequence of the Antitrypanosomally Active Sponge-Associated Bacterium Actinokineospora sp. Strain EG49.</title>
        <authorList>
            <person name="Harjes J."/>
            <person name="Ryu T."/>
            <person name="Abdelmohsen U.R."/>
            <person name="Moitinho-Silva L."/>
            <person name="Horn H."/>
            <person name="Ravasi T."/>
            <person name="Hentschel U."/>
        </authorList>
    </citation>
    <scope>NUCLEOTIDE SEQUENCE [LARGE SCALE GENOMIC DNA]</scope>
    <source>
        <strain evidence="1 2">EG49</strain>
    </source>
</reference>
<name>W7IUT5_9PSEU</name>
<comment type="caution">
    <text evidence="1">The sequence shown here is derived from an EMBL/GenBank/DDBJ whole genome shotgun (WGS) entry which is preliminary data.</text>
</comment>
<dbReference type="RefSeq" id="WP_035285107.1">
    <property type="nucleotide sequence ID" value="NZ_AYXG01000155.1"/>
</dbReference>
<proteinExistence type="predicted"/>
<accession>A0A8E2WX47</accession>
<accession>W7IUT5</accession>
<sequence length="67" mass="7384">MPDIRELEARVLPHARLTAARLALLGDDDERLSTCEVLRGITGSADFRLVPDRTRGRAGSRGTVRAR</sequence>
<protein>
    <submittedName>
        <fullName evidence="1">Uncharacterized protein</fullName>
    </submittedName>
</protein>
<dbReference type="Proteomes" id="UP000019277">
    <property type="component" value="Unassembled WGS sequence"/>
</dbReference>